<evidence type="ECO:0000256" key="6">
    <source>
        <dbReference type="ARBA" id="ARBA00035136"/>
    </source>
</evidence>
<dbReference type="HAMAP" id="MF_00500">
    <property type="entry name" value="Ribosomal_bS20"/>
    <property type="match status" value="1"/>
</dbReference>
<feature type="region of interest" description="Disordered" evidence="8">
    <location>
        <begin position="67"/>
        <end position="88"/>
    </location>
</feature>
<protein>
    <recommendedName>
        <fullName evidence="6 7">Small ribosomal subunit protein bS20</fullName>
    </recommendedName>
</protein>
<dbReference type="NCBIfam" id="TIGR00029">
    <property type="entry name" value="S20"/>
    <property type="match status" value="1"/>
</dbReference>
<keyword evidence="2 7" id="KW-0699">rRNA-binding</keyword>
<evidence type="ECO:0000313" key="10">
    <source>
        <dbReference type="Proteomes" id="UP001224359"/>
    </source>
</evidence>
<dbReference type="Proteomes" id="UP001224359">
    <property type="component" value="Unassembled WGS sequence"/>
</dbReference>
<keyword evidence="5 7" id="KW-0687">Ribonucleoprotein</keyword>
<keyword evidence="4 7" id="KW-0689">Ribosomal protein</keyword>
<dbReference type="EMBL" id="JAUSTQ010000002">
    <property type="protein sequence ID" value="MDQ0158682.1"/>
    <property type="molecule type" value="Genomic_DNA"/>
</dbReference>
<keyword evidence="10" id="KW-1185">Reference proteome</keyword>
<gene>
    <name evidence="7" type="primary">rpsT</name>
    <name evidence="9" type="ORF">J2S77_000638</name>
</gene>
<comment type="caution">
    <text evidence="9">The sequence shown here is derived from an EMBL/GenBank/DDBJ whole genome shotgun (WGS) entry which is preliminary data.</text>
</comment>
<evidence type="ECO:0000256" key="4">
    <source>
        <dbReference type="ARBA" id="ARBA00022980"/>
    </source>
</evidence>
<feature type="region of interest" description="Disordered" evidence="8">
    <location>
        <begin position="1"/>
        <end position="42"/>
    </location>
</feature>
<sequence length="88" mass="10121">MANNPQGEKRIRINADKRERNQEPRSDMRTAAKRVEKAVRNKDVDEAKRLLTTATSKIDKAVQRGIIHKNNGDRKKSRLTQKVNNLIS</sequence>
<comment type="function">
    <text evidence="7">Binds directly to 16S ribosomal RNA.</text>
</comment>
<evidence type="ECO:0000256" key="2">
    <source>
        <dbReference type="ARBA" id="ARBA00022730"/>
    </source>
</evidence>
<dbReference type="InterPro" id="IPR036510">
    <property type="entry name" value="Ribosomal_bS20_sf"/>
</dbReference>
<dbReference type="GO" id="GO:0005840">
    <property type="term" value="C:ribosome"/>
    <property type="evidence" value="ECO:0007669"/>
    <property type="project" value="UniProtKB-KW"/>
</dbReference>
<evidence type="ECO:0000256" key="1">
    <source>
        <dbReference type="ARBA" id="ARBA00007634"/>
    </source>
</evidence>
<organism evidence="9 10">
    <name type="scientific">Alkalibacillus salilacus</name>
    <dbReference type="NCBI Taxonomy" id="284582"/>
    <lineage>
        <taxon>Bacteria</taxon>
        <taxon>Bacillati</taxon>
        <taxon>Bacillota</taxon>
        <taxon>Bacilli</taxon>
        <taxon>Bacillales</taxon>
        <taxon>Bacillaceae</taxon>
        <taxon>Alkalibacillus</taxon>
    </lineage>
</organism>
<dbReference type="Pfam" id="PF01649">
    <property type="entry name" value="Ribosomal_S20p"/>
    <property type="match status" value="1"/>
</dbReference>
<dbReference type="SUPFAM" id="SSF46992">
    <property type="entry name" value="Ribosomal protein S20"/>
    <property type="match status" value="1"/>
</dbReference>
<dbReference type="PANTHER" id="PTHR33398:SF1">
    <property type="entry name" value="SMALL RIBOSOMAL SUBUNIT PROTEIN BS20C"/>
    <property type="match status" value="1"/>
</dbReference>
<evidence type="ECO:0000313" key="9">
    <source>
        <dbReference type="EMBL" id="MDQ0158682.1"/>
    </source>
</evidence>
<keyword evidence="3 7" id="KW-0694">RNA-binding</keyword>
<name>A0ABT9VCI2_9BACI</name>
<reference evidence="9 10" key="1">
    <citation type="submission" date="2023-07" db="EMBL/GenBank/DDBJ databases">
        <title>Genomic Encyclopedia of Type Strains, Phase IV (KMG-IV): sequencing the most valuable type-strain genomes for metagenomic binning, comparative biology and taxonomic classification.</title>
        <authorList>
            <person name="Goeker M."/>
        </authorList>
    </citation>
    <scope>NUCLEOTIDE SEQUENCE [LARGE SCALE GENOMIC DNA]</scope>
    <source>
        <strain evidence="9 10">DSM 16460</strain>
    </source>
</reference>
<evidence type="ECO:0000256" key="3">
    <source>
        <dbReference type="ARBA" id="ARBA00022884"/>
    </source>
</evidence>
<dbReference type="RefSeq" id="WP_306974565.1">
    <property type="nucleotide sequence ID" value="NZ_JAUSTQ010000002.1"/>
</dbReference>
<dbReference type="InterPro" id="IPR002583">
    <property type="entry name" value="Ribosomal_bS20"/>
</dbReference>
<dbReference type="Gene3D" id="1.20.58.110">
    <property type="entry name" value="Ribosomal protein S20"/>
    <property type="match status" value="1"/>
</dbReference>
<comment type="similarity">
    <text evidence="1 7">Belongs to the bacterial ribosomal protein bS20 family.</text>
</comment>
<evidence type="ECO:0000256" key="7">
    <source>
        <dbReference type="HAMAP-Rule" id="MF_00500"/>
    </source>
</evidence>
<evidence type="ECO:0000256" key="8">
    <source>
        <dbReference type="SAM" id="MobiDB-lite"/>
    </source>
</evidence>
<feature type="compositionally biased region" description="Basic and acidic residues" evidence="8">
    <location>
        <begin position="7"/>
        <end position="42"/>
    </location>
</feature>
<dbReference type="PANTHER" id="PTHR33398">
    <property type="entry name" value="30S RIBOSOMAL PROTEIN S20"/>
    <property type="match status" value="1"/>
</dbReference>
<accession>A0ABT9VCI2</accession>
<proteinExistence type="inferred from homology"/>
<evidence type="ECO:0000256" key="5">
    <source>
        <dbReference type="ARBA" id="ARBA00023274"/>
    </source>
</evidence>